<gene>
    <name evidence="2" type="ORF">PG999_000050</name>
</gene>
<organism evidence="2 3">
    <name type="scientific">Apiospora kogelbergensis</name>
    <dbReference type="NCBI Taxonomy" id="1337665"/>
    <lineage>
        <taxon>Eukaryota</taxon>
        <taxon>Fungi</taxon>
        <taxon>Dikarya</taxon>
        <taxon>Ascomycota</taxon>
        <taxon>Pezizomycotina</taxon>
        <taxon>Sordariomycetes</taxon>
        <taxon>Xylariomycetidae</taxon>
        <taxon>Amphisphaeriales</taxon>
        <taxon>Apiosporaceae</taxon>
        <taxon>Apiospora</taxon>
    </lineage>
</organism>
<sequence length="199" mass="20600">MQFATLALTAASAATGAMAAPAANPNPDLVTFGVISIASGSKVQNAGWGAMHKGIFTGAKPQEGASCYGPEQDYATFVLNKADGTLDLRTDGKPWQQLFVDRSGMGQGIMQYTTGAEPASRNAERAGWAIDDASQHLTFGGSDAFLACPNGLPGTADAETFRVLPYVGINSPAGYTNCTSIAARVVVATNPVDCLYSQQ</sequence>
<feature type="signal peptide" evidence="1">
    <location>
        <begin position="1"/>
        <end position="19"/>
    </location>
</feature>
<protein>
    <recommendedName>
        <fullName evidence="4">Cell wall protein PhiA</fullName>
    </recommendedName>
</protein>
<evidence type="ECO:0000313" key="2">
    <source>
        <dbReference type="EMBL" id="KAK8131877.1"/>
    </source>
</evidence>
<reference evidence="2 3" key="1">
    <citation type="submission" date="2023-01" db="EMBL/GenBank/DDBJ databases">
        <title>Analysis of 21 Apiospora genomes using comparative genomics revels a genus with tremendous synthesis potential of carbohydrate active enzymes and secondary metabolites.</title>
        <authorList>
            <person name="Sorensen T."/>
        </authorList>
    </citation>
    <scope>NUCLEOTIDE SEQUENCE [LARGE SCALE GENOMIC DNA]</scope>
    <source>
        <strain evidence="2 3">CBS 117206</strain>
    </source>
</reference>
<evidence type="ECO:0000256" key="1">
    <source>
        <dbReference type="SAM" id="SignalP"/>
    </source>
</evidence>
<evidence type="ECO:0000313" key="3">
    <source>
        <dbReference type="Proteomes" id="UP001392437"/>
    </source>
</evidence>
<proteinExistence type="predicted"/>
<dbReference type="AlphaFoldDB" id="A0AAW0RAD1"/>
<evidence type="ECO:0008006" key="4">
    <source>
        <dbReference type="Google" id="ProtNLM"/>
    </source>
</evidence>
<dbReference type="EMBL" id="JAQQWP010000001">
    <property type="protein sequence ID" value="KAK8131877.1"/>
    <property type="molecule type" value="Genomic_DNA"/>
</dbReference>
<keyword evidence="1" id="KW-0732">Signal</keyword>
<keyword evidence="3" id="KW-1185">Reference proteome</keyword>
<feature type="chain" id="PRO_5043911981" description="Cell wall protein PhiA" evidence="1">
    <location>
        <begin position="20"/>
        <end position="199"/>
    </location>
</feature>
<comment type="caution">
    <text evidence="2">The sequence shown here is derived from an EMBL/GenBank/DDBJ whole genome shotgun (WGS) entry which is preliminary data.</text>
</comment>
<accession>A0AAW0RAD1</accession>
<dbReference type="Proteomes" id="UP001392437">
    <property type="component" value="Unassembled WGS sequence"/>
</dbReference>
<name>A0AAW0RAD1_9PEZI</name>